<organism evidence="6 7">
    <name type="scientific">Billgrantia montanilacus</name>
    <dbReference type="NCBI Taxonomy" id="2282305"/>
    <lineage>
        <taxon>Bacteria</taxon>
        <taxon>Pseudomonadati</taxon>
        <taxon>Pseudomonadota</taxon>
        <taxon>Gammaproteobacteria</taxon>
        <taxon>Oceanospirillales</taxon>
        <taxon>Halomonadaceae</taxon>
        <taxon>Billgrantia</taxon>
    </lineage>
</organism>
<dbReference type="SMART" id="SM00267">
    <property type="entry name" value="GGDEF"/>
    <property type="match status" value="1"/>
</dbReference>
<evidence type="ECO:0000256" key="3">
    <source>
        <dbReference type="ARBA" id="ARBA00034247"/>
    </source>
</evidence>
<dbReference type="PANTHER" id="PTHR45138:SF9">
    <property type="entry name" value="DIGUANYLATE CYCLASE DGCM-RELATED"/>
    <property type="match status" value="1"/>
</dbReference>
<dbReference type="EMBL" id="QPII01000004">
    <property type="protein sequence ID" value="RCV90087.1"/>
    <property type="molecule type" value="Genomic_DNA"/>
</dbReference>
<dbReference type="InterPro" id="IPR043128">
    <property type="entry name" value="Rev_trsase/Diguanyl_cyclase"/>
</dbReference>
<keyword evidence="4" id="KW-0472">Membrane</keyword>
<dbReference type="GO" id="GO:0052621">
    <property type="term" value="F:diguanylate cyclase activity"/>
    <property type="evidence" value="ECO:0007669"/>
    <property type="project" value="UniProtKB-EC"/>
</dbReference>
<keyword evidence="7" id="KW-1185">Reference proteome</keyword>
<evidence type="ECO:0000313" key="6">
    <source>
        <dbReference type="EMBL" id="RCV90087.1"/>
    </source>
</evidence>
<dbReference type="PROSITE" id="PS50887">
    <property type="entry name" value="GGDEF"/>
    <property type="match status" value="1"/>
</dbReference>
<dbReference type="OrthoDB" id="73375at2"/>
<dbReference type="GO" id="GO:1902201">
    <property type="term" value="P:negative regulation of bacterial-type flagellum-dependent cell motility"/>
    <property type="evidence" value="ECO:0007669"/>
    <property type="project" value="TreeGrafter"/>
</dbReference>
<dbReference type="PANTHER" id="PTHR45138">
    <property type="entry name" value="REGULATORY COMPONENTS OF SENSORY TRANSDUCTION SYSTEM"/>
    <property type="match status" value="1"/>
</dbReference>
<dbReference type="Gene3D" id="3.30.70.270">
    <property type="match status" value="1"/>
</dbReference>
<reference evidence="6 7" key="1">
    <citation type="submission" date="2018-07" db="EMBL/GenBank/DDBJ databases">
        <title>Halomonas montanilacus sp. nov., isolated from Lake Pengyan on Tibetan Plateau.</title>
        <authorList>
            <person name="Lu H."/>
            <person name="Xing P."/>
            <person name="Wu Q."/>
        </authorList>
    </citation>
    <scope>NUCLEOTIDE SEQUENCE [LARGE SCALE GENOMIC DNA]</scope>
    <source>
        <strain evidence="6 7">PYC7W</strain>
    </source>
</reference>
<evidence type="ECO:0000256" key="4">
    <source>
        <dbReference type="SAM" id="Phobius"/>
    </source>
</evidence>
<feature type="transmembrane region" description="Helical" evidence="4">
    <location>
        <begin position="159"/>
        <end position="182"/>
    </location>
</feature>
<dbReference type="InterPro" id="IPR000160">
    <property type="entry name" value="GGDEF_dom"/>
</dbReference>
<dbReference type="EC" id="2.7.7.65" evidence="2"/>
<dbReference type="FunFam" id="3.30.70.270:FF:000001">
    <property type="entry name" value="Diguanylate cyclase domain protein"/>
    <property type="match status" value="1"/>
</dbReference>
<evidence type="ECO:0000313" key="7">
    <source>
        <dbReference type="Proteomes" id="UP000252405"/>
    </source>
</evidence>
<evidence type="ECO:0000256" key="2">
    <source>
        <dbReference type="ARBA" id="ARBA00012528"/>
    </source>
</evidence>
<name>A0A368U0R7_9GAMM</name>
<dbReference type="AlphaFoldDB" id="A0A368U0R7"/>
<comment type="caution">
    <text evidence="6">The sequence shown here is derived from an EMBL/GenBank/DDBJ whole genome shotgun (WGS) entry which is preliminary data.</text>
</comment>
<dbReference type="Pfam" id="PF00990">
    <property type="entry name" value="GGDEF"/>
    <property type="match status" value="1"/>
</dbReference>
<keyword evidence="4" id="KW-0812">Transmembrane</keyword>
<dbReference type="NCBIfam" id="TIGR00254">
    <property type="entry name" value="GGDEF"/>
    <property type="match status" value="1"/>
</dbReference>
<feature type="transmembrane region" description="Helical" evidence="4">
    <location>
        <begin position="118"/>
        <end position="139"/>
    </location>
</feature>
<dbReference type="InterPro" id="IPR029787">
    <property type="entry name" value="Nucleotide_cyclase"/>
</dbReference>
<dbReference type="CDD" id="cd01949">
    <property type="entry name" value="GGDEF"/>
    <property type="match status" value="1"/>
</dbReference>
<gene>
    <name evidence="6" type="ORF">DU505_07480</name>
</gene>
<accession>A0A368U0R7</accession>
<dbReference type="Proteomes" id="UP000252405">
    <property type="component" value="Unassembled WGS sequence"/>
</dbReference>
<sequence length="400" mass="44308">MATPWPSQSRRPLFTKALWFRKECEHGMDSGKVASPLFSAVRMSARLRTARSFSSLRTWAALRPFFLSQHANQAASTIKKQARRITQTLYSAWRDHFWDETPVMQMKPKQLLHIDPNLLPRLLAGAVVIAAILAFSSLIPEQTVVKATLPTDLAPGVLHTGLILASFLSGAALASAIILPALRNAHARETTLKQTQVELKALNDDLHRQASRDGLLDIANRREFERVLKLEWRRAARERQSLSLLMIDVDHFKVFNDTYGHLEGDRCLQEVSAVLNEAANRPGDLLARYGGEEMVILVPRTGQEGATVLAQRIHSLLAERGIAFHASPIADHITVSIGVASMLPIRNLNPHTLVQQADEGLYIAKDEGRNGTVSIPRLRLIPSPESEAKEGDVLQSHLGA</sequence>
<proteinExistence type="predicted"/>
<feature type="domain" description="GGDEF" evidence="5">
    <location>
        <begin position="240"/>
        <end position="377"/>
    </location>
</feature>
<dbReference type="GO" id="GO:0005886">
    <property type="term" value="C:plasma membrane"/>
    <property type="evidence" value="ECO:0007669"/>
    <property type="project" value="TreeGrafter"/>
</dbReference>
<dbReference type="GO" id="GO:0043709">
    <property type="term" value="P:cell adhesion involved in single-species biofilm formation"/>
    <property type="evidence" value="ECO:0007669"/>
    <property type="project" value="TreeGrafter"/>
</dbReference>
<dbReference type="InterPro" id="IPR050469">
    <property type="entry name" value="Diguanylate_Cyclase"/>
</dbReference>
<dbReference type="SUPFAM" id="SSF55073">
    <property type="entry name" value="Nucleotide cyclase"/>
    <property type="match status" value="1"/>
</dbReference>
<comment type="catalytic activity">
    <reaction evidence="3">
        <text>2 GTP = 3',3'-c-di-GMP + 2 diphosphate</text>
        <dbReference type="Rhea" id="RHEA:24898"/>
        <dbReference type="ChEBI" id="CHEBI:33019"/>
        <dbReference type="ChEBI" id="CHEBI:37565"/>
        <dbReference type="ChEBI" id="CHEBI:58805"/>
        <dbReference type="EC" id="2.7.7.65"/>
    </reaction>
</comment>
<evidence type="ECO:0000256" key="1">
    <source>
        <dbReference type="ARBA" id="ARBA00001946"/>
    </source>
</evidence>
<evidence type="ECO:0000259" key="5">
    <source>
        <dbReference type="PROSITE" id="PS50887"/>
    </source>
</evidence>
<protein>
    <recommendedName>
        <fullName evidence="2">diguanylate cyclase</fullName>
        <ecNumber evidence="2">2.7.7.65</ecNumber>
    </recommendedName>
</protein>
<comment type="cofactor">
    <cofactor evidence="1">
        <name>Mg(2+)</name>
        <dbReference type="ChEBI" id="CHEBI:18420"/>
    </cofactor>
</comment>
<keyword evidence="4" id="KW-1133">Transmembrane helix</keyword>